<sequence length="165" mass="18955">MGDDGIRAVLGGFAFCLLIVSICFIPFGIVCLIVGSFLGSTTWLVIGYLILFLPLALVIVLIIIFCYRKPRSISYNENDAVVSTTQIQYQQPPLNQQQYQQPPMMNQQQYRQQPIIPQYQQPPVNQQYFQQPQMMNQQQYLQQPPIMNQPTAPLEETPNQQTENN</sequence>
<keyword evidence="1" id="KW-1133">Transmembrane helix</keyword>
<organism evidence="2 3">
    <name type="scientific">Anaeramoeba ignava</name>
    <name type="common">Anaerobic marine amoeba</name>
    <dbReference type="NCBI Taxonomy" id="1746090"/>
    <lineage>
        <taxon>Eukaryota</taxon>
        <taxon>Metamonada</taxon>
        <taxon>Anaeramoebidae</taxon>
        <taxon>Anaeramoeba</taxon>
    </lineage>
</organism>
<accession>A0A9Q0R9C1</accession>
<keyword evidence="1" id="KW-0472">Membrane</keyword>
<evidence type="ECO:0000313" key="3">
    <source>
        <dbReference type="Proteomes" id="UP001149090"/>
    </source>
</evidence>
<keyword evidence="1" id="KW-0812">Transmembrane</keyword>
<dbReference type="EMBL" id="JAPDFW010000094">
    <property type="protein sequence ID" value="KAJ5070574.1"/>
    <property type="molecule type" value="Genomic_DNA"/>
</dbReference>
<comment type="caution">
    <text evidence="2">The sequence shown here is derived from an EMBL/GenBank/DDBJ whole genome shotgun (WGS) entry which is preliminary data.</text>
</comment>
<gene>
    <name evidence="2" type="ORF">M0811_10843</name>
</gene>
<evidence type="ECO:0000256" key="1">
    <source>
        <dbReference type="SAM" id="Phobius"/>
    </source>
</evidence>
<feature type="transmembrane region" description="Helical" evidence="1">
    <location>
        <begin position="45"/>
        <end position="67"/>
    </location>
</feature>
<reference evidence="2" key="1">
    <citation type="submission" date="2022-10" db="EMBL/GenBank/DDBJ databases">
        <title>Novel sulphate-reducing endosymbionts in the free-living metamonad Anaeramoeba.</title>
        <authorList>
            <person name="Jerlstrom-Hultqvist J."/>
            <person name="Cepicka I."/>
            <person name="Gallot-Lavallee L."/>
            <person name="Salas-Leiva D."/>
            <person name="Curtis B.A."/>
            <person name="Zahonova K."/>
            <person name="Pipaliya S."/>
            <person name="Dacks J."/>
            <person name="Roger A.J."/>
        </authorList>
    </citation>
    <scope>NUCLEOTIDE SEQUENCE</scope>
    <source>
        <strain evidence="2">BMAN</strain>
    </source>
</reference>
<evidence type="ECO:0000313" key="2">
    <source>
        <dbReference type="EMBL" id="KAJ5070574.1"/>
    </source>
</evidence>
<keyword evidence="3" id="KW-1185">Reference proteome</keyword>
<proteinExistence type="predicted"/>
<name>A0A9Q0R9C1_ANAIG</name>
<protein>
    <submittedName>
        <fullName evidence="2">Argonaut-like protein</fullName>
    </submittedName>
</protein>
<dbReference type="AlphaFoldDB" id="A0A9Q0R9C1"/>
<feature type="transmembrane region" description="Helical" evidence="1">
    <location>
        <begin position="12"/>
        <end position="39"/>
    </location>
</feature>
<dbReference type="Proteomes" id="UP001149090">
    <property type="component" value="Unassembled WGS sequence"/>
</dbReference>